<evidence type="ECO:0000256" key="6">
    <source>
        <dbReference type="ARBA" id="ARBA00022759"/>
    </source>
</evidence>
<evidence type="ECO:0000256" key="3">
    <source>
        <dbReference type="ARBA" id="ARBA00022490"/>
    </source>
</evidence>
<dbReference type="EMBL" id="RBNJ01007630">
    <property type="protein sequence ID" value="RUS27864.1"/>
    <property type="molecule type" value="Genomic_DNA"/>
</dbReference>
<dbReference type="PANTHER" id="PTHR16036">
    <property type="entry name" value="ANKYRIN REPEAT AND ZINC FINGER DOMAIN-CONTAINING PROTEIN 1"/>
    <property type="match status" value="1"/>
</dbReference>
<comment type="caution">
    <text evidence="13">The sequence shown here is derived from an EMBL/GenBank/DDBJ whole genome shotgun (WGS) entry which is preliminary data.</text>
</comment>
<evidence type="ECO:0000256" key="5">
    <source>
        <dbReference type="ARBA" id="ARBA00022737"/>
    </source>
</evidence>
<keyword evidence="8" id="KW-0040">ANK repeat</keyword>
<dbReference type="InterPro" id="IPR041175">
    <property type="entry name" value="VLRF1/Vms1"/>
</dbReference>
<feature type="compositionally biased region" description="Low complexity" evidence="11">
    <location>
        <begin position="158"/>
        <end position="179"/>
    </location>
</feature>
<evidence type="ECO:0000256" key="4">
    <source>
        <dbReference type="ARBA" id="ARBA00022722"/>
    </source>
</evidence>
<evidence type="ECO:0000256" key="7">
    <source>
        <dbReference type="ARBA" id="ARBA00022801"/>
    </source>
</evidence>
<keyword evidence="7 10" id="KW-0378">Hydrolase</keyword>
<dbReference type="GO" id="GO:0004519">
    <property type="term" value="F:endonuclease activity"/>
    <property type="evidence" value="ECO:0007669"/>
    <property type="project" value="UniProtKB-KW"/>
</dbReference>
<keyword evidence="3 10" id="KW-0963">Cytoplasm</keyword>
<dbReference type="GO" id="GO:0016787">
    <property type="term" value="F:hydrolase activity"/>
    <property type="evidence" value="ECO:0007669"/>
    <property type="project" value="UniProtKB-KW"/>
</dbReference>
<accession>A0A433QDP3</accession>
<comment type="similarity">
    <text evidence="2 10">Belongs to the ANKZF1/VMS1 family.</text>
</comment>
<name>A0A433QDP3_9FUNG</name>
<evidence type="ECO:0000259" key="12">
    <source>
        <dbReference type="PROSITE" id="PS52044"/>
    </source>
</evidence>
<dbReference type="PANTHER" id="PTHR16036:SF2">
    <property type="entry name" value="TRNA ENDONUCLEASE ANKZF1"/>
    <property type="match status" value="1"/>
</dbReference>
<feature type="region of interest" description="Disordered" evidence="11">
    <location>
        <begin position="157"/>
        <end position="179"/>
    </location>
</feature>
<dbReference type="GO" id="GO:0005737">
    <property type="term" value="C:cytoplasm"/>
    <property type="evidence" value="ECO:0007669"/>
    <property type="project" value="UniProtKB-SubCell"/>
</dbReference>
<keyword evidence="5" id="KW-0677">Repeat</keyword>
<keyword evidence="9" id="KW-0175">Coiled coil</keyword>
<proteinExistence type="inferred from homology"/>
<comment type="subcellular location">
    <subcellularLocation>
        <location evidence="1">Cytoplasm</location>
    </subcellularLocation>
</comment>
<keyword evidence="6 10" id="KW-0255">Endonuclease</keyword>
<feature type="region of interest" description="Disordered" evidence="11">
    <location>
        <begin position="38"/>
        <end position="63"/>
    </location>
</feature>
<evidence type="ECO:0000313" key="13">
    <source>
        <dbReference type="EMBL" id="RUS27864.1"/>
    </source>
</evidence>
<keyword evidence="4 10" id="KW-0540">Nuclease</keyword>
<dbReference type="Proteomes" id="UP000274822">
    <property type="component" value="Unassembled WGS sequence"/>
</dbReference>
<evidence type="ECO:0000256" key="8">
    <source>
        <dbReference type="ARBA" id="ARBA00023043"/>
    </source>
</evidence>
<evidence type="ECO:0000256" key="9">
    <source>
        <dbReference type="ARBA" id="ARBA00023054"/>
    </source>
</evidence>
<feature type="compositionally biased region" description="Pro residues" evidence="11">
    <location>
        <begin position="38"/>
        <end position="54"/>
    </location>
</feature>
<evidence type="ECO:0000313" key="14">
    <source>
        <dbReference type="Proteomes" id="UP000274822"/>
    </source>
</evidence>
<dbReference type="PROSITE" id="PS52044">
    <property type="entry name" value="VLRF1"/>
    <property type="match status" value="1"/>
</dbReference>
<dbReference type="GO" id="GO:0036503">
    <property type="term" value="P:ERAD pathway"/>
    <property type="evidence" value="ECO:0007669"/>
    <property type="project" value="TreeGrafter"/>
</dbReference>
<comment type="domain">
    <text evidence="10">The VLRF1 domain mediates binding to the 60S ribosomal subunit.</text>
</comment>
<reference evidence="13 14" key="1">
    <citation type="journal article" date="2018" name="New Phytol.">
        <title>Phylogenomics of Endogonaceae and evolution of mycorrhizas within Mucoromycota.</title>
        <authorList>
            <person name="Chang Y."/>
            <person name="Desiro A."/>
            <person name="Na H."/>
            <person name="Sandor L."/>
            <person name="Lipzen A."/>
            <person name="Clum A."/>
            <person name="Barry K."/>
            <person name="Grigoriev I.V."/>
            <person name="Martin F.M."/>
            <person name="Stajich J.E."/>
            <person name="Smith M.E."/>
            <person name="Bonito G."/>
            <person name="Spatafora J.W."/>
        </authorList>
    </citation>
    <scope>NUCLEOTIDE SEQUENCE [LARGE SCALE GENOMIC DNA]</scope>
    <source>
        <strain evidence="13 14">AD002</strain>
    </source>
</reference>
<evidence type="ECO:0000256" key="11">
    <source>
        <dbReference type="SAM" id="MobiDB-lite"/>
    </source>
</evidence>
<dbReference type="Pfam" id="PF18826">
    <property type="entry name" value="bVLRF1"/>
    <property type="match status" value="1"/>
</dbReference>
<evidence type="ECO:0000256" key="2">
    <source>
        <dbReference type="ARBA" id="ARBA00009262"/>
    </source>
</evidence>
<evidence type="ECO:0000256" key="1">
    <source>
        <dbReference type="ARBA" id="ARBA00004496"/>
    </source>
</evidence>
<feature type="active site" evidence="10">
    <location>
        <position position="341"/>
    </location>
</feature>
<sequence length="467" mass="51346">MSDPTATADALLAQPLNIFTLPADLLVSLILHDDHQPVPEPAANPITEPPPVAPSKPADTSDSASPALTCLACGLEFAADAEKRRVHYRTDWHRFNVKRRLVNPGVKPVTEQEFEDMVAATKRDDLRHTYRITNRITHKLIRTCLLLPQHPSIIPDLTDSLSGSESTRSTASTSSSTDAVTSLLHKHTLTSSSPLNPLVPITALHKHSAHAWFTSPALLPPTIHLGVYRQILTGRGDDALDALRKLQLPAKPQAQVNSKVAAQLGQGQPAPNARIWTLIMIGGGHFAGAVVDVSRSYPQGVGERGVSVVEHKTYHRCYRISSLTHKFSLPTPARRKQGGAQSANDNSKGKARSAGAQIRRYNEAALEKDVRELLSQWRDWIKRSELVFVHAPSANKKLVYGYEGAVLSKGGFEMGKGCLFVEFGALLDHEEVRHYLYAEYCICSARSEDPRMRSFPFSTRRPVSIVI</sequence>
<gene>
    <name evidence="13" type="ORF">BC938DRAFT_482628</name>
</gene>
<evidence type="ECO:0000256" key="10">
    <source>
        <dbReference type="PROSITE-ProRule" id="PRU01389"/>
    </source>
</evidence>
<keyword evidence="14" id="KW-1185">Reference proteome</keyword>
<dbReference type="AlphaFoldDB" id="A0A433QDP3"/>
<dbReference type="InterPro" id="IPR047139">
    <property type="entry name" value="ANKZ1/VMS1"/>
</dbReference>
<organism evidence="13 14">
    <name type="scientific">Jimgerdemannia flammicorona</name>
    <dbReference type="NCBI Taxonomy" id="994334"/>
    <lineage>
        <taxon>Eukaryota</taxon>
        <taxon>Fungi</taxon>
        <taxon>Fungi incertae sedis</taxon>
        <taxon>Mucoromycota</taxon>
        <taxon>Mucoromycotina</taxon>
        <taxon>Endogonomycetes</taxon>
        <taxon>Endogonales</taxon>
        <taxon>Endogonaceae</taxon>
        <taxon>Jimgerdemannia</taxon>
    </lineage>
</organism>
<protein>
    <recommendedName>
        <fullName evidence="12">VLRF1 domain-containing protein</fullName>
    </recommendedName>
</protein>
<feature type="region of interest" description="Disordered" evidence="11">
    <location>
        <begin position="330"/>
        <end position="355"/>
    </location>
</feature>
<feature type="domain" description="VLRF1" evidence="12">
    <location>
        <begin position="272"/>
        <end position="439"/>
    </location>
</feature>